<dbReference type="EMBL" id="JAHUTJ010034922">
    <property type="protein sequence ID" value="MED6278241.1"/>
    <property type="molecule type" value="Genomic_DNA"/>
</dbReference>
<evidence type="ECO:0000313" key="1">
    <source>
        <dbReference type="EMBL" id="MED6278241.1"/>
    </source>
</evidence>
<reference evidence="1 2" key="1">
    <citation type="submission" date="2021-06" db="EMBL/GenBank/DDBJ databases">
        <authorList>
            <person name="Palmer J.M."/>
        </authorList>
    </citation>
    <scope>NUCLEOTIDE SEQUENCE [LARGE SCALE GENOMIC DNA]</scope>
    <source>
        <strain evidence="1 2">CL_MEX2019</strain>
        <tissue evidence="1">Muscle</tissue>
    </source>
</reference>
<accession>A0ABU7DT27</accession>
<gene>
    <name evidence="1" type="ORF">CHARACLAT_021660</name>
</gene>
<evidence type="ECO:0000313" key="2">
    <source>
        <dbReference type="Proteomes" id="UP001352852"/>
    </source>
</evidence>
<comment type="caution">
    <text evidence="1">The sequence shown here is derived from an EMBL/GenBank/DDBJ whole genome shotgun (WGS) entry which is preliminary data.</text>
</comment>
<organism evidence="1 2">
    <name type="scientific">Characodon lateralis</name>
    <dbReference type="NCBI Taxonomy" id="208331"/>
    <lineage>
        <taxon>Eukaryota</taxon>
        <taxon>Metazoa</taxon>
        <taxon>Chordata</taxon>
        <taxon>Craniata</taxon>
        <taxon>Vertebrata</taxon>
        <taxon>Euteleostomi</taxon>
        <taxon>Actinopterygii</taxon>
        <taxon>Neopterygii</taxon>
        <taxon>Teleostei</taxon>
        <taxon>Neoteleostei</taxon>
        <taxon>Acanthomorphata</taxon>
        <taxon>Ovalentaria</taxon>
        <taxon>Atherinomorphae</taxon>
        <taxon>Cyprinodontiformes</taxon>
        <taxon>Goodeidae</taxon>
        <taxon>Characodon</taxon>
    </lineage>
</organism>
<keyword evidence="2" id="KW-1185">Reference proteome</keyword>
<sequence>MLHKPSRPRTSAGSLSCDCPFCCSKQGFGPIPLRLVLFYEEDYVETCLLDLASQTAPTFHCNSSRDVRAQIPAWVLAGHGCCLIRELGFICTGLCTCVTHFKPNI</sequence>
<proteinExistence type="predicted"/>
<dbReference type="Proteomes" id="UP001352852">
    <property type="component" value="Unassembled WGS sequence"/>
</dbReference>
<name>A0ABU7DT27_9TELE</name>
<protein>
    <submittedName>
        <fullName evidence="1">Uncharacterized protein</fullName>
    </submittedName>
</protein>